<sequence>GRAPCRWAAVRHGKSKKGNDHIHLVVSMVREDGTKFNDWKSHYRSQQVCRDLERQHGLTVLGILHAERGYTPAEQTRAEREERPEIHRHTLARLVRACAAASLDEAEFVRRARTTGLLLRPRYAAGRGDVVPGYSAALRPPRGERPIWFGGNTLARDLALPWLRINWADTPESAAAALAEWDAAARHRRPAAPGREVLMPGPDAWKQYAHQVGELREKLASVPAGDWTAWAQAARDTAAAFAAWSRRTEPVPGPLADASRELARAAQLRHYPHPAVRAPLPSAGGAAMILLAASPPASREAYALLFRQLANTALAIHAMHAAAGDVRLLRGLGGAILRATETIRASAPASTPGDPAGAGTPQEPGLRPAGTDLPAAGGLRPGSPLPAPLTKHNREPAAHRSPGRRPGLER</sequence>
<feature type="non-terminal residue" evidence="3">
    <location>
        <position position="1"/>
    </location>
</feature>
<comment type="caution">
    <text evidence="3">The sequence shown here is derived from an EMBL/GenBank/DDBJ whole genome shotgun (WGS) entry which is preliminary data.</text>
</comment>
<dbReference type="Pfam" id="PF03432">
    <property type="entry name" value="Relaxase"/>
    <property type="match status" value="1"/>
</dbReference>
<proteinExistence type="predicted"/>
<keyword evidence="4" id="KW-1185">Reference proteome</keyword>
<reference evidence="3 4" key="1">
    <citation type="submission" date="2020-04" db="EMBL/GenBank/DDBJ databases">
        <authorList>
            <person name="Liu S."/>
        </authorList>
    </citation>
    <scope>NUCLEOTIDE SEQUENCE [LARGE SCALE GENOMIC DNA]</scope>
    <source>
        <strain evidence="3 4">CGMCC 1.15091</strain>
    </source>
</reference>
<organism evidence="3 4">
    <name type="scientific">Arthrobacter deserti</name>
    <dbReference type="NCBI Taxonomy" id="1742687"/>
    <lineage>
        <taxon>Bacteria</taxon>
        <taxon>Bacillati</taxon>
        <taxon>Actinomycetota</taxon>
        <taxon>Actinomycetes</taxon>
        <taxon>Micrococcales</taxon>
        <taxon>Micrococcaceae</taxon>
        <taxon>Arthrobacter</taxon>
    </lineage>
</organism>
<evidence type="ECO:0000313" key="4">
    <source>
        <dbReference type="Proteomes" id="UP000523795"/>
    </source>
</evidence>
<dbReference type="Proteomes" id="UP000523795">
    <property type="component" value="Unassembled WGS sequence"/>
</dbReference>
<name>A0ABX1JSU4_9MICC</name>
<evidence type="ECO:0000256" key="1">
    <source>
        <dbReference type="SAM" id="MobiDB-lite"/>
    </source>
</evidence>
<dbReference type="InterPro" id="IPR005094">
    <property type="entry name" value="Endonuclease_MobA/VirD2"/>
</dbReference>
<dbReference type="EMBL" id="JAAZSR010000223">
    <property type="protein sequence ID" value="NKX51409.1"/>
    <property type="molecule type" value="Genomic_DNA"/>
</dbReference>
<evidence type="ECO:0000259" key="2">
    <source>
        <dbReference type="Pfam" id="PF03432"/>
    </source>
</evidence>
<feature type="region of interest" description="Disordered" evidence="1">
    <location>
        <begin position="344"/>
        <end position="410"/>
    </location>
</feature>
<accession>A0ABX1JSU4</accession>
<gene>
    <name evidence="3" type="ORF">HER39_12690</name>
</gene>
<evidence type="ECO:0000313" key="3">
    <source>
        <dbReference type="EMBL" id="NKX51409.1"/>
    </source>
</evidence>
<feature type="domain" description="MobA/VirD2-like nuclease" evidence="2">
    <location>
        <begin position="8"/>
        <end position="58"/>
    </location>
</feature>
<protein>
    <submittedName>
        <fullName evidence="3">Relaxase</fullName>
    </submittedName>
</protein>